<keyword evidence="1" id="KW-1133">Transmembrane helix</keyword>
<proteinExistence type="predicted"/>
<comment type="caution">
    <text evidence="2">The sequence shown here is derived from an EMBL/GenBank/DDBJ whole genome shotgun (WGS) entry which is preliminary data.</text>
</comment>
<accession>A0A4Q7AL56</accession>
<sequence>MTFKNVEVIQQEEVQTKWYERFRKKIGTSAVVVTAVATASTANAAEVPDFLAPVSTALDGIGVGLASLFLTVIGIICVIIAFTTTKGGVKKAGG</sequence>
<protein>
    <submittedName>
        <fullName evidence="2">Uncharacterized protein</fullName>
    </submittedName>
</protein>
<evidence type="ECO:0000256" key="1">
    <source>
        <dbReference type="SAM" id="Phobius"/>
    </source>
</evidence>
<dbReference type="EMBL" id="SGSU01000039">
    <property type="protein sequence ID" value="RZG63705.1"/>
    <property type="molecule type" value="Genomic_DNA"/>
</dbReference>
<name>A0A4Q7AL56_9GAMM</name>
<evidence type="ECO:0000313" key="2">
    <source>
        <dbReference type="EMBL" id="RZG63705.1"/>
    </source>
</evidence>
<reference evidence="2 3" key="1">
    <citation type="submission" date="2019-02" db="EMBL/GenBank/DDBJ databases">
        <title>The Batch Genome Submission of Acinetobacter spp. strains.</title>
        <authorList>
            <person name="Qin J."/>
            <person name="Hu Y."/>
            <person name="Ye H."/>
            <person name="Wei L."/>
            <person name="Feng Y."/>
            <person name="Zong Z."/>
        </authorList>
    </citation>
    <scope>NUCLEOTIDE SEQUENCE [LARGE SCALE GENOMIC DNA]</scope>
    <source>
        <strain evidence="2 3">WCHABo060081</strain>
    </source>
</reference>
<gene>
    <name evidence="2" type="ORF">EXE25_18770</name>
</gene>
<feature type="transmembrane region" description="Helical" evidence="1">
    <location>
        <begin position="60"/>
        <end position="82"/>
    </location>
</feature>
<organism evidence="2 3">
    <name type="scientific">Acinetobacter bouvetii</name>
    <dbReference type="NCBI Taxonomy" id="202951"/>
    <lineage>
        <taxon>Bacteria</taxon>
        <taxon>Pseudomonadati</taxon>
        <taxon>Pseudomonadota</taxon>
        <taxon>Gammaproteobacteria</taxon>
        <taxon>Moraxellales</taxon>
        <taxon>Moraxellaceae</taxon>
        <taxon>Acinetobacter</taxon>
    </lineage>
</organism>
<evidence type="ECO:0000313" key="3">
    <source>
        <dbReference type="Proteomes" id="UP000293483"/>
    </source>
</evidence>
<keyword evidence="1" id="KW-0812">Transmembrane</keyword>
<dbReference type="Proteomes" id="UP000293483">
    <property type="component" value="Unassembled WGS sequence"/>
</dbReference>
<keyword evidence="1" id="KW-0472">Membrane</keyword>
<dbReference type="AlphaFoldDB" id="A0A4Q7AL56"/>
<dbReference type="RefSeq" id="WP_130148880.1">
    <property type="nucleotide sequence ID" value="NZ_SGSU01000039.1"/>
</dbReference>